<evidence type="ECO:0000313" key="2">
    <source>
        <dbReference type="EMBL" id="KAJ7343874.1"/>
    </source>
</evidence>
<accession>A0AAD6ZZC9</accession>
<reference evidence="2" key="1">
    <citation type="submission" date="2023-03" db="EMBL/GenBank/DDBJ databases">
        <title>Massive genome expansion in bonnet fungi (Mycena s.s.) driven by repeated elements and novel gene families across ecological guilds.</title>
        <authorList>
            <consortium name="Lawrence Berkeley National Laboratory"/>
            <person name="Harder C.B."/>
            <person name="Miyauchi S."/>
            <person name="Viragh M."/>
            <person name="Kuo A."/>
            <person name="Thoen E."/>
            <person name="Andreopoulos B."/>
            <person name="Lu D."/>
            <person name="Skrede I."/>
            <person name="Drula E."/>
            <person name="Henrissat B."/>
            <person name="Morin E."/>
            <person name="Kohler A."/>
            <person name="Barry K."/>
            <person name="LaButti K."/>
            <person name="Morin E."/>
            <person name="Salamov A."/>
            <person name="Lipzen A."/>
            <person name="Mereny Z."/>
            <person name="Hegedus B."/>
            <person name="Baldrian P."/>
            <person name="Stursova M."/>
            <person name="Weitz H."/>
            <person name="Taylor A."/>
            <person name="Grigoriev I.V."/>
            <person name="Nagy L.G."/>
            <person name="Martin F."/>
            <person name="Kauserud H."/>
        </authorList>
    </citation>
    <scope>NUCLEOTIDE SEQUENCE</scope>
    <source>
        <strain evidence="2">CBHHK002</strain>
    </source>
</reference>
<dbReference type="EMBL" id="JARIHO010000022">
    <property type="protein sequence ID" value="KAJ7343874.1"/>
    <property type="molecule type" value="Genomic_DNA"/>
</dbReference>
<organism evidence="2 3">
    <name type="scientific">Mycena albidolilacea</name>
    <dbReference type="NCBI Taxonomy" id="1033008"/>
    <lineage>
        <taxon>Eukaryota</taxon>
        <taxon>Fungi</taxon>
        <taxon>Dikarya</taxon>
        <taxon>Basidiomycota</taxon>
        <taxon>Agaricomycotina</taxon>
        <taxon>Agaricomycetes</taxon>
        <taxon>Agaricomycetidae</taxon>
        <taxon>Agaricales</taxon>
        <taxon>Marasmiineae</taxon>
        <taxon>Mycenaceae</taxon>
        <taxon>Mycena</taxon>
    </lineage>
</organism>
<proteinExistence type="predicted"/>
<protein>
    <submittedName>
        <fullName evidence="2">Uncharacterized protein</fullName>
    </submittedName>
</protein>
<dbReference type="AlphaFoldDB" id="A0AAD6ZZC9"/>
<evidence type="ECO:0000313" key="3">
    <source>
        <dbReference type="Proteomes" id="UP001218218"/>
    </source>
</evidence>
<feature type="region of interest" description="Disordered" evidence="1">
    <location>
        <begin position="149"/>
        <end position="183"/>
    </location>
</feature>
<sequence length="244" mass="27388">MSDRKKKIVKHYNHLSEKSFLTPNVNVMKDAPWTFDLADLAPAVLLFGHLGPVITEDWSGLFEREAVRATTSQMRELYSNLPAGLSQIQRLMLKPMVDLTTEEEALLTTTYGTTVNPIVQYLQDKAAHFAALRLLPLLPLRQTDTESNHAMFDESESESESSSTASGDSDLPLLTDSDDDADWEDAEDADMGQFIFDSDPRRITTEKMLDKTVQMLDRLKAVFTLRCVDSAQASTLYHYSKSSS</sequence>
<evidence type="ECO:0000256" key="1">
    <source>
        <dbReference type="SAM" id="MobiDB-lite"/>
    </source>
</evidence>
<feature type="compositionally biased region" description="Low complexity" evidence="1">
    <location>
        <begin position="160"/>
        <end position="175"/>
    </location>
</feature>
<comment type="caution">
    <text evidence="2">The sequence shown here is derived from an EMBL/GenBank/DDBJ whole genome shotgun (WGS) entry which is preliminary data.</text>
</comment>
<keyword evidence="3" id="KW-1185">Reference proteome</keyword>
<dbReference type="Proteomes" id="UP001218218">
    <property type="component" value="Unassembled WGS sequence"/>
</dbReference>
<name>A0AAD6ZZC9_9AGAR</name>
<gene>
    <name evidence="2" type="ORF">DFH08DRAFT_962015</name>
</gene>